<evidence type="ECO:0000256" key="3">
    <source>
        <dbReference type="ARBA" id="ARBA00023015"/>
    </source>
</evidence>
<keyword evidence="5" id="KW-0804">Transcription</keyword>
<organism evidence="7 8">
    <name type="scientific">Chroococcidiopsis cubana SAG 39.79</name>
    <dbReference type="NCBI Taxonomy" id="388085"/>
    <lineage>
        <taxon>Bacteria</taxon>
        <taxon>Bacillati</taxon>
        <taxon>Cyanobacteriota</taxon>
        <taxon>Cyanophyceae</taxon>
        <taxon>Chroococcidiopsidales</taxon>
        <taxon>Chroococcidiopsidaceae</taxon>
        <taxon>Chroococcidiopsis</taxon>
    </lineage>
</organism>
<dbReference type="CDD" id="cd07377">
    <property type="entry name" value="WHTH_GntR"/>
    <property type="match status" value="1"/>
</dbReference>
<dbReference type="AlphaFoldDB" id="A0AB37UDR2"/>
<dbReference type="GO" id="GO:0003700">
    <property type="term" value="F:DNA-binding transcription factor activity"/>
    <property type="evidence" value="ECO:0007669"/>
    <property type="project" value="InterPro"/>
</dbReference>
<feature type="domain" description="HTH gntR-type" evidence="6">
    <location>
        <begin position="13"/>
        <end position="81"/>
    </location>
</feature>
<dbReference type="InterPro" id="IPR004839">
    <property type="entry name" value="Aminotransferase_I/II_large"/>
</dbReference>
<dbReference type="Pfam" id="PF00155">
    <property type="entry name" value="Aminotran_1_2"/>
    <property type="match status" value="1"/>
</dbReference>
<dbReference type="PROSITE" id="PS50949">
    <property type="entry name" value="HTH_GNTR"/>
    <property type="match status" value="1"/>
</dbReference>
<comment type="similarity">
    <text evidence="1">In the C-terminal section; belongs to the class-I pyridoxal-phosphate-dependent aminotransferase family.</text>
</comment>
<comment type="caution">
    <text evidence="7">The sequence shown here is derived from an EMBL/GenBank/DDBJ whole genome shotgun (WGS) entry which is preliminary data.</text>
</comment>
<dbReference type="Pfam" id="PF00392">
    <property type="entry name" value="GntR"/>
    <property type="match status" value="1"/>
</dbReference>
<dbReference type="Gene3D" id="1.10.10.10">
    <property type="entry name" value="Winged helix-like DNA-binding domain superfamily/Winged helix DNA-binding domain"/>
    <property type="match status" value="1"/>
</dbReference>
<evidence type="ECO:0000313" key="7">
    <source>
        <dbReference type="EMBL" id="RUT07398.1"/>
    </source>
</evidence>
<reference evidence="7 8" key="1">
    <citation type="journal article" date="2019" name="Genome Biol. Evol.">
        <title>Day and night: Metabolic profiles and evolutionary relationships of six axenic non-marine cyanobacteria.</title>
        <authorList>
            <person name="Will S.E."/>
            <person name="Henke P."/>
            <person name="Boedeker C."/>
            <person name="Huang S."/>
            <person name="Brinkmann H."/>
            <person name="Rohde M."/>
            <person name="Jarek M."/>
            <person name="Friedl T."/>
            <person name="Seufert S."/>
            <person name="Schumacher M."/>
            <person name="Overmann J."/>
            <person name="Neumann-Schaal M."/>
            <person name="Petersen J."/>
        </authorList>
    </citation>
    <scope>NUCLEOTIDE SEQUENCE [LARGE SCALE GENOMIC DNA]</scope>
    <source>
        <strain evidence="7 8">SAG 39.79</strain>
    </source>
</reference>
<dbReference type="CDD" id="cd00609">
    <property type="entry name" value="AAT_like"/>
    <property type="match status" value="1"/>
</dbReference>
<dbReference type="GO" id="GO:0003677">
    <property type="term" value="F:DNA binding"/>
    <property type="evidence" value="ECO:0007669"/>
    <property type="project" value="UniProtKB-KW"/>
</dbReference>
<dbReference type="SUPFAM" id="SSF53383">
    <property type="entry name" value="PLP-dependent transferases"/>
    <property type="match status" value="1"/>
</dbReference>
<protein>
    <submittedName>
        <fullName evidence="7">GntR family transcriptional regulator</fullName>
    </submittedName>
</protein>
<keyword evidence="4" id="KW-0238">DNA-binding</keyword>
<keyword evidence="2" id="KW-0663">Pyridoxal phosphate</keyword>
<name>A0AB37UDR2_9CYAN</name>
<evidence type="ECO:0000256" key="4">
    <source>
        <dbReference type="ARBA" id="ARBA00023125"/>
    </source>
</evidence>
<keyword evidence="3" id="KW-0805">Transcription regulation</keyword>
<dbReference type="SMART" id="SM00345">
    <property type="entry name" value="HTH_GNTR"/>
    <property type="match status" value="1"/>
</dbReference>
<dbReference type="SUPFAM" id="SSF46785">
    <property type="entry name" value="Winged helix' DNA-binding domain"/>
    <property type="match status" value="1"/>
</dbReference>
<evidence type="ECO:0000256" key="2">
    <source>
        <dbReference type="ARBA" id="ARBA00022898"/>
    </source>
</evidence>
<keyword evidence="8" id="KW-1185">Reference proteome</keyword>
<dbReference type="InterPro" id="IPR015424">
    <property type="entry name" value="PyrdxlP-dep_Trfase"/>
</dbReference>
<dbReference type="Proteomes" id="UP000282574">
    <property type="component" value="Unassembled WGS sequence"/>
</dbReference>
<dbReference type="InterPro" id="IPR036388">
    <property type="entry name" value="WH-like_DNA-bd_sf"/>
</dbReference>
<dbReference type="InterPro" id="IPR000524">
    <property type="entry name" value="Tscrpt_reg_HTH_GntR"/>
</dbReference>
<accession>A0AB37UDR2</accession>
<sequence>MDFAIALDHTIKIPIHRQLYEELRRSILSGRLAPGQRVPSTRSLARSLGISRATVTLSYEQLLSEGYLKTIPSSGTFVYCQLPDNLLQPTAIQPTQEAKQQPVQLSAYGANLVDLQLLMPSKTELPINFSCYGRPALDEFPLGLWRRLLARACQLQPTMLDYATNAQGYEPLRQAIARYIARTRAVRCEVEQIIIVNGSQQALDLVARLLVECGDLVAVENPGYLDARQAFLLQGAKLAPIPVDDLGIVTDRLITDPAAKIKLVYVTPSHQFPTGAVLSLSRRLALLAWAQQTGAIIVEDDYDSEYRYSDRPIPALQGLTINDSVIYIGTFSKVIFPALRLGYLVVPQSLVSVFARAKLLNDRQSSILEQYALTEFISEGHLESHVRRMRSLYNQRRQTLVQALEQYFGNSVTVLGENAGMHLMVQFHRDLSDEQIVLKAAQVGVGLVSANPYYLEAHSTGEFIFGYADLSEEIIQAGVSKLAQVLMN</sequence>
<dbReference type="PRINTS" id="PR00035">
    <property type="entry name" value="HTHGNTR"/>
</dbReference>
<evidence type="ECO:0000313" key="8">
    <source>
        <dbReference type="Proteomes" id="UP000282574"/>
    </source>
</evidence>
<dbReference type="PANTHER" id="PTHR46577:SF1">
    <property type="entry name" value="HTH-TYPE TRANSCRIPTIONAL REGULATORY PROTEIN GABR"/>
    <property type="match status" value="1"/>
</dbReference>
<dbReference type="PANTHER" id="PTHR46577">
    <property type="entry name" value="HTH-TYPE TRANSCRIPTIONAL REGULATORY PROTEIN GABR"/>
    <property type="match status" value="1"/>
</dbReference>
<dbReference type="RefSeq" id="WP_106168900.1">
    <property type="nucleotide sequence ID" value="NZ_JAVKZF010000001.1"/>
</dbReference>
<evidence type="ECO:0000259" key="6">
    <source>
        <dbReference type="PROSITE" id="PS50949"/>
    </source>
</evidence>
<dbReference type="Gene3D" id="3.40.640.10">
    <property type="entry name" value="Type I PLP-dependent aspartate aminotransferase-like (Major domain)"/>
    <property type="match status" value="1"/>
</dbReference>
<dbReference type="InterPro" id="IPR036390">
    <property type="entry name" value="WH_DNA-bd_sf"/>
</dbReference>
<evidence type="ECO:0000256" key="5">
    <source>
        <dbReference type="ARBA" id="ARBA00023163"/>
    </source>
</evidence>
<proteinExistence type="inferred from homology"/>
<dbReference type="InterPro" id="IPR051446">
    <property type="entry name" value="HTH_trans_reg/aminotransferase"/>
</dbReference>
<dbReference type="EMBL" id="RSCK01000062">
    <property type="protein sequence ID" value="RUT07398.1"/>
    <property type="molecule type" value="Genomic_DNA"/>
</dbReference>
<evidence type="ECO:0000256" key="1">
    <source>
        <dbReference type="ARBA" id="ARBA00005384"/>
    </source>
</evidence>
<dbReference type="InterPro" id="IPR015421">
    <property type="entry name" value="PyrdxlP-dep_Trfase_major"/>
</dbReference>
<dbReference type="GO" id="GO:0030170">
    <property type="term" value="F:pyridoxal phosphate binding"/>
    <property type="evidence" value="ECO:0007669"/>
    <property type="project" value="InterPro"/>
</dbReference>
<gene>
    <name evidence="7" type="ORF">DSM107010_50770</name>
</gene>